<dbReference type="PANTHER" id="PTHR46796">
    <property type="entry name" value="HTH-TYPE TRANSCRIPTIONAL ACTIVATOR RHAS-RELATED"/>
    <property type="match status" value="1"/>
</dbReference>
<dbReference type="EMBL" id="JAVBVO010000003">
    <property type="protein sequence ID" value="MDZ5758578.1"/>
    <property type="molecule type" value="Genomic_DNA"/>
</dbReference>
<dbReference type="InterPro" id="IPR018060">
    <property type="entry name" value="HTH_AraC"/>
</dbReference>
<dbReference type="Gene3D" id="1.10.10.60">
    <property type="entry name" value="Homeodomain-like"/>
    <property type="match status" value="1"/>
</dbReference>
<name>A0AAW9K8H9_CARML</name>
<evidence type="ECO:0000313" key="5">
    <source>
        <dbReference type="EMBL" id="MDZ5758578.1"/>
    </source>
</evidence>
<reference evidence="5" key="1">
    <citation type="submission" date="2023-08" db="EMBL/GenBank/DDBJ databases">
        <title>Genomic characterization of piscicolin 126 produced by Carnobacterium maltaromaticum CM22 strain isolated from salmon (Salmo salar).</title>
        <authorList>
            <person name="Gonzalez-Gragera E."/>
            <person name="Garcia-Lopez J.D."/>
            <person name="Teso-Perez C."/>
            <person name="Gimenez-Hernandez I."/>
            <person name="Peralta-Sanchez J.M."/>
            <person name="Valdivia E."/>
            <person name="Montalban-Lopez M."/>
            <person name="Martin-Platero A.M."/>
            <person name="Banos A."/>
            <person name="Martinez-Bueno M."/>
        </authorList>
    </citation>
    <scope>NUCLEOTIDE SEQUENCE</scope>
    <source>
        <strain evidence="5">CM22</strain>
    </source>
</reference>
<dbReference type="PANTHER" id="PTHR46796:SF13">
    <property type="entry name" value="HTH-TYPE TRANSCRIPTIONAL ACTIVATOR RHAS"/>
    <property type="match status" value="1"/>
</dbReference>
<evidence type="ECO:0000256" key="1">
    <source>
        <dbReference type="ARBA" id="ARBA00023015"/>
    </source>
</evidence>
<gene>
    <name evidence="5" type="ORF">RAK27_07850</name>
</gene>
<proteinExistence type="predicted"/>
<dbReference type="Pfam" id="PF12833">
    <property type="entry name" value="HTH_18"/>
    <property type="match status" value="1"/>
</dbReference>
<evidence type="ECO:0000259" key="4">
    <source>
        <dbReference type="PROSITE" id="PS01124"/>
    </source>
</evidence>
<evidence type="ECO:0000256" key="2">
    <source>
        <dbReference type="ARBA" id="ARBA00023125"/>
    </source>
</evidence>
<keyword evidence="2" id="KW-0238">DNA-binding</keyword>
<dbReference type="InterPro" id="IPR050204">
    <property type="entry name" value="AraC_XylS_family_regulators"/>
</dbReference>
<keyword evidence="1" id="KW-0805">Transcription regulation</keyword>
<dbReference type="GO" id="GO:0043565">
    <property type="term" value="F:sequence-specific DNA binding"/>
    <property type="evidence" value="ECO:0007669"/>
    <property type="project" value="InterPro"/>
</dbReference>
<dbReference type="RefSeq" id="WP_010054690.1">
    <property type="nucleotide sequence ID" value="NZ_CP045040.1"/>
</dbReference>
<organism evidence="5 6">
    <name type="scientific">Carnobacterium maltaromaticum</name>
    <name type="common">Carnobacterium piscicola</name>
    <dbReference type="NCBI Taxonomy" id="2751"/>
    <lineage>
        <taxon>Bacteria</taxon>
        <taxon>Bacillati</taxon>
        <taxon>Bacillota</taxon>
        <taxon>Bacilli</taxon>
        <taxon>Lactobacillales</taxon>
        <taxon>Carnobacteriaceae</taxon>
        <taxon>Carnobacterium</taxon>
    </lineage>
</organism>
<accession>A0AAW9K8H9</accession>
<comment type="caution">
    <text evidence="5">The sequence shown here is derived from an EMBL/GenBank/DDBJ whole genome shotgun (WGS) entry which is preliminary data.</text>
</comment>
<keyword evidence="3" id="KW-0804">Transcription</keyword>
<dbReference type="Proteomes" id="UP001290462">
    <property type="component" value="Unassembled WGS sequence"/>
</dbReference>
<feature type="domain" description="HTH araC/xylS-type" evidence="4">
    <location>
        <begin position="156"/>
        <end position="258"/>
    </location>
</feature>
<protein>
    <submittedName>
        <fullName evidence="5">Helix-turn-helix domain-containing protein</fullName>
    </submittedName>
</protein>
<sequence length="262" mass="29947">MYYPIQIPYILSPIFKEHVSFEEEIIPEFEDFVICFWETKSISDSKEVANNIIIPDGCIDLIVDYQTQQIGFSGMSQTDFHYEIINPANFIGARLKPGAFYQLTGIPATEAMDNFLPLSIVDPTVNYDDFFQLDPTAGKSVLKKLIEELSGEQKPGDFIQLFDELFEADSVITVNELAVNMAKSTRQTQRLFLKHYGLTPKMILSVIRFQRSLEILLDIGGSNRKPADIDYLGYYDQPHLIKEIKKNIGITPVELLKNYQKD</sequence>
<dbReference type="PROSITE" id="PS01124">
    <property type="entry name" value="HTH_ARAC_FAMILY_2"/>
    <property type="match status" value="1"/>
</dbReference>
<dbReference type="GO" id="GO:0003700">
    <property type="term" value="F:DNA-binding transcription factor activity"/>
    <property type="evidence" value="ECO:0007669"/>
    <property type="project" value="InterPro"/>
</dbReference>
<evidence type="ECO:0000313" key="6">
    <source>
        <dbReference type="Proteomes" id="UP001290462"/>
    </source>
</evidence>
<dbReference type="AlphaFoldDB" id="A0AAW9K8H9"/>
<dbReference type="SMART" id="SM00342">
    <property type="entry name" value="HTH_ARAC"/>
    <property type="match status" value="1"/>
</dbReference>
<dbReference type="InterPro" id="IPR046532">
    <property type="entry name" value="DUF6597"/>
</dbReference>
<dbReference type="Pfam" id="PF20240">
    <property type="entry name" value="DUF6597"/>
    <property type="match status" value="1"/>
</dbReference>
<evidence type="ECO:0000256" key="3">
    <source>
        <dbReference type="ARBA" id="ARBA00023163"/>
    </source>
</evidence>